<dbReference type="Proteomes" id="UP001153461">
    <property type="component" value="Unassembled WGS sequence"/>
</dbReference>
<reference evidence="2" key="1">
    <citation type="submission" date="2021-07" db="EMBL/GenBank/DDBJ databases">
        <authorList>
            <person name="Branca A.L. A."/>
        </authorList>
    </citation>
    <scope>NUCLEOTIDE SEQUENCE</scope>
</reference>
<evidence type="ECO:0000259" key="1">
    <source>
        <dbReference type="PROSITE" id="PS50097"/>
    </source>
</evidence>
<proteinExistence type="predicted"/>
<dbReference type="EMBL" id="CAJVNV010000317">
    <property type="protein sequence ID" value="CAG8154250.1"/>
    <property type="molecule type" value="Genomic_DNA"/>
</dbReference>
<dbReference type="Pfam" id="PF00651">
    <property type="entry name" value="BTB"/>
    <property type="match status" value="1"/>
</dbReference>
<sequence>MLVIYRLTLNESSHNTPSLTALVTSIHPLPLRSSSASIQSRIETMADVSGSSAKEFAASLLPLYRGPTVRVQIESSDHEFEVSKQLLCKESTYFRAMFEGNFAEEQQQLATMKEVEGVVSVRSFEALMQWLYIRRVHFDSKAPGDQVSAAIELARLADMCNITGVGHEMARYIKDILVANPDPRNNDSLVRHVNTNTYCLTGQNIISATSLPQGHPVRGILAAASVEGYLRDGNYKFVKETHEHPTFGADLLQEVRSTLNGLKVAQWKTTFEDPISGMNMGFNEGSGIVFN</sequence>
<protein>
    <recommendedName>
        <fullName evidence="1">BTB domain-containing protein</fullName>
    </recommendedName>
</protein>
<dbReference type="SUPFAM" id="SSF54695">
    <property type="entry name" value="POZ domain"/>
    <property type="match status" value="1"/>
</dbReference>
<dbReference type="AlphaFoldDB" id="A0A9W4HXP5"/>
<accession>A0A9W4HXP5</accession>
<organism evidence="2 3">
    <name type="scientific">Penicillium nalgiovense</name>
    <dbReference type="NCBI Taxonomy" id="60175"/>
    <lineage>
        <taxon>Eukaryota</taxon>
        <taxon>Fungi</taxon>
        <taxon>Dikarya</taxon>
        <taxon>Ascomycota</taxon>
        <taxon>Pezizomycotina</taxon>
        <taxon>Eurotiomycetes</taxon>
        <taxon>Eurotiomycetidae</taxon>
        <taxon>Eurotiales</taxon>
        <taxon>Aspergillaceae</taxon>
        <taxon>Penicillium</taxon>
    </lineage>
</organism>
<dbReference type="Gene3D" id="3.30.710.10">
    <property type="entry name" value="Potassium Channel Kv1.1, Chain A"/>
    <property type="match status" value="1"/>
</dbReference>
<evidence type="ECO:0000313" key="2">
    <source>
        <dbReference type="EMBL" id="CAG8154250.1"/>
    </source>
</evidence>
<dbReference type="SMART" id="SM00225">
    <property type="entry name" value="BTB"/>
    <property type="match status" value="1"/>
</dbReference>
<evidence type="ECO:0000313" key="3">
    <source>
        <dbReference type="Proteomes" id="UP001153461"/>
    </source>
</evidence>
<gene>
    <name evidence="2" type="ORF">PNAL_LOCUS6182</name>
</gene>
<dbReference type="InterPro" id="IPR000210">
    <property type="entry name" value="BTB/POZ_dom"/>
</dbReference>
<dbReference type="CDD" id="cd18186">
    <property type="entry name" value="BTB_POZ_ZBTB_KLHL-like"/>
    <property type="match status" value="1"/>
</dbReference>
<dbReference type="PROSITE" id="PS50097">
    <property type="entry name" value="BTB"/>
    <property type="match status" value="1"/>
</dbReference>
<dbReference type="OrthoDB" id="4139357at2759"/>
<dbReference type="InterPro" id="IPR011333">
    <property type="entry name" value="SKP1/BTB/POZ_sf"/>
</dbReference>
<name>A0A9W4HXP5_PENNA</name>
<feature type="domain" description="BTB" evidence="1">
    <location>
        <begin position="67"/>
        <end position="140"/>
    </location>
</feature>
<comment type="caution">
    <text evidence="2">The sequence shown here is derived from an EMBL/GenBank/DDBJ whole genome shotgun (WGS) entry which is preliminary data.</text>
</comment>